<evidence type="ECO:0000256" key="1">
    <source>
        <dbReference type="SAM" id="MobiDB-lite"/>
    </source>
</evidence>
<dbReference type="Pfam" id="PF22980">
    <property type="entry name" value="Myb_DNA-bind_8"/>
    <property type="match status" value="1"/>
</dbReference>
<feature type="region of interest" description="Disordered" evidence="1">
    <location>
        <begin position="85"/>
        <end position="112"/>
    </location>
</feature>
<comment type="caution">
    <text evidence="3">The sequence shown here is derived from an EMBL/GenBank/DDBJ whole genome shotgun (WGS) entry which is preliminary data.</text>
</comment>
<keyword evidence="4" id="KW-1185">Reference proteome</keyword>
<evidence type="ECO:0000313" key="3">
    <source>
        <dbReference type="EMBL" id="KAK6528748.1"/>
    </source>
</evidence>
<evidence type="ECO:0000259" key="2">
    <source>
        <dbReference type="Pfam" id="PF22980"/>
    </source>
</evidence>
<feature type="compositionally biased region" description="Basic residues" evidence="1">
    <location>
        <begin position="103"/>
        <end position="112"/>
    </location>
</feature>
<sequence>MENHTPTTSRSKLLRVALLSDCKMAPATGSRASEAETIKFLLLCLDKCDTKSIDYEEIAKKAGLNGQKAAYKRMWDLKNRFRTKEAAGDKGVSISSKSPAKVTKSRSARPLQRKKKLEIDYKEKDDFVLYDEEASQIAELPELLPYEE</sequence>
<organism evidence="3 4">
    <name type="scientific">Orbilia ellipsospora</name>
    <dbReference type="NCBI Taxonomy" id="2528407"/>
    <lineage>
        <taxon>Eukaryota</taxon>
        <taxon>Fungi</taxon>
        <taxon>Dikarya</taxon>
        <taxon>Ascomycota</taxon>
        <taxon>Pezizomycotina</taxon>
        <taxon>Orbiliomycetes</taxon>
        <taxon>Orbiliales</taxon>
        <taxon>Orbiliaceae</taxon>
        <taxon>Orbilia</taxon>
    </lineage>
</organism>
<feature type="domain" description="Myb-like DNA-binding" evidence="2">
    <location>
        <begin position="36"/>
        <end position="81"/>
    </location>
</feature>
<name>A0AAV9WYV8_9PEZI</name>
<gene>
    <name evidence="3" type="ORF">TWF694_003987</name>
</gene>
<dbReference type="InterPro" id="IPR054505">
    <property type="entry name" value="Myb_DNA-bind_8"/>
</dbReference>
<evidence type="ECO:0000313" key="4">
    <source>
        <dbReference type="Proteomes" id="UP001365542"/>
    </source>
</evidence>
<protein>
    <recommendedName>
        <fullName evidence="2">Myb-like DNA-binding domain-containing protein</fullName>
    </recommendedName>
</protein>
<dbReference type="Proteomes" id="UP001365542">
    <property type="component" value="Unassembled WGS sequence"/>
</dbReference>
<reference evidence="3 4" key="1">
    <citation type="submission" date="2019-10" db="EMBL/GenBank/DDBJ databases">
        <authorList>
            <person name="Palmer J.M."/>
        </authorList>
    </citation>
    <scope>NUCLEOTIDE SEQUENCE [LARGE SCALE GENOMIC DNA]</scope>
    <source>
        <strain evidence="3 4">TWF694</strain>
    </source>
</reference>
<dbReference type="AlphaFoldDB" id="A0AAV9WYV8"/>
<dbReference type="EMBL" id="JAVHJO010000014">
    <property type="protein sequence ID" value="KAK6528748.1"/>
    <property type="molecule type" value="Genomic_DNA"/>
</dbReference>
<accession>A0AAV9WYV8</accession>
<proteinExistence type="predicted"/>